<dbReference type="InterPro" id="IPR029063">
    <property type="entry name" value="SAM-dependent_MTases_sf"/>
</dbReference>
<name>A0A1L6ZDW9_BACIA</name>
<sequence length="426" mass="49113">MTIKKELDKKSIGYWDFTSSTSTGIHKICSYPATMVPDMQKELIEIVIEEDKTVKNILDPFHGSGVTLVEGASLGLNPIGFDINPLANLMSLVKLQGINKKIISSSNRKIRNIICTSNYDFPVHNFNKINKWFRSDIIISLSLIRHAIQREKYKNIRQYYWVCLINIIKKYSNTRTSTFKLHVKDEEDINSLENNVIDDFLELIETNYIYIPNYSRNKKINLSIGDTKQLLMGLGQESMDLICTSPPYGDNGTTVTYGQFSMLPLYWIDKKDLGKFDENLLENYSSIDSASLGGIKGNEKFFNNDLSLINEYVNSITKTKQKKIKRFVFDYLEVLEKLAIVLKKDKYMILTLGNRRVDNKVLPLTEITKQFLKTKHINVVAELQRNIPKKRMPRKVSSVNNNSVSSMNVEYILILKKEKYYGIDSF</sequence>
<dbReference type="GO" id="GO:0008170">
    <property type="term" value="F:N-methyltransferase activity"/>
    <property type="evidence" value="ECO:0007669"/>
    <property type="project" value="InterPro"/>
</dbReference>
<dbReference type="Gene3D" id="3.40.50.150">
    <property type="entry name" value="Vaccinia Virus protein VP39"/>
    <property type="match status" value="2"/>
</dbReference>
<keyword evidence="2" id="KW-0808">Transferase</keyword>
<dbReference type="GO" id="GO:0032259">
    <property type="term" value="P:methylation"/>
    <property type="evidence" value="ECO:0007669"/>
    <property type="project" value="UniProtKB-KW"/>
</dbReference>
<organism evidence="5 6">
    <name type="scientific">Bacillus safensis</name>
    <dbReference type="NCBI Taxonomy" id="561879"/>
    <lineage>
        <taxon>Bacteria</taxon>
        <taxon>Bacillati</taxon>
        <taxon>Bacillota</taxon>
        <taxon>Bacilli</taxon>
        <taxon>Bacillales</taxon>
        <taxon>Bacillaceae</taxon>
        <taxon>Bacillus</taxon>
    </lineage>
</organism>
<dbReference type="InterPro" id="IPR002941">
    <property type="entry name" value="DNA_methylase_N4/N6"/>
</dbReference>
<evidence type="ECO:0000313" key="5">
    <source>
        <dbReference type="EMBL" id="APT44698.1"/>
    </source>
</evidence>
<evidence type="ECO:0000256" key="3">
    <source>
        <dbReference type="ARBA" id="ARBA00022747"/>
    </source>
</evidence>
<gene>
    <name evidence="5" type="ORF">BSA145_01415</name>
</gene>
<dbReference type="Pfam" id="PF01555">
    <property type="entry name" value="N6_N4_Mtase"/>
    <property type="match status" value="1"/>
</dbReference>
<feature type="domain" description="DNA methylase N-4/N-6" evidence="4">
    <location>
        <begin position="26"/>
        <end position="85"/>
    </location>
</feature>
<evidence type="ECO:0000259" key="4">
    <source>
        <dbReference type="Pfam" id="PF01555"/>
    </source>
</evidence>
<evidence type="ECO:0000256" key="2">
    <source>
        <dbReference type="ARBA" id="ARBA00022679"/>
    </source>
</evidence>
<protein>
    <submittedName>
        <fullName evidence="5">Modification methylase</fullName>
    </submittedName>
</protein>
<dbReference type="AlphaFoldDB" id="A0A1L6ZDW9"/>
<dbReference type="GO" id="GO:0009307">
    <property type="term" value="P:DNA restriction-modification system"/>
    <property type="evidence" value="ECO:0007669"/>
    <property type="project" value="UniProtKB-KW"/>
</dbReference>
<keyword evidence="3" id="KW-0680">Restriction system</keyword>
<reference evidence="5 6" key="1">
    <citation type="submission" date="2016-05" db="EMBL/GenBank/DDBJ databases">
        <title>Complete Genome and Methylome Analysis of Psychrotrophic Bacterial Isolates from Antarctic Lake Untersee.</title>
        <authorList>
            <person name="Fomenkov A."/>
            <person name="Akimov V.N."/>
            <person name="Vasilyeva L.V."/>
            <person name="Andersen D."/>
            <person name="Vincze T."/>
            <person name="Roberts R.J."/>
        </authorList>
    </citation>
    <scope>NUCLEOTIDE SEQUENCE [LARGE SCALE GENOMIC DNA]</scope>
    <source>
        <strain evidence="5 6">U14-5</strain>
    </source>
</reference>
<evidence type="ECO:0000256" key="1">
    <source>
        <dbReference type="ARBA" id="ARBA00022603"/>
    </source>
</evidence>
<dbReference type="RefSeq" id="WP_075621392.1">
    <property type="nucleotide sequence ID" value="NZ_CP015607.1"/>
</dbReference>
<dbReference type="GO" id="GO:0003677">
    <property type="term" value="F:DNA binding"/>
    <property type="evidence" value="ECO:0007669"/>
    <property type="project" value="InterPro"/>
</dbReference>
<evidence type="ECO:0000313" key="6">
    <source>
        <dbReference type="Proteomes" id="UP000185426"/>
    </source>
</evidence>
<accession>A0A1L6ZDW9</accession>
<keyword evidence="1 5" id="KW-0489">Methyltransferase</keyword>
<proteinExistence type="predicted"/>
<dbReference type="SUPFAM" id="SSF53335">
    <property type="entry name" value="S-adenosyl-L-methionine-dependent methyltransferases"/>
    <property type="match status" value="2"/>
</dbReference>
<dbReference type="EMBL" id="CP015607">
    <property type="protein sequence ID" value="APT44698.1"/>
    <property type="molecule type" value="Genomic_DNA"/>
</dbReference>
<dbReference type="Proteomes" id="UP000185426">
    <property type="component" value="Chromosome"/>
</dbReference>